<dbReference type="Gene3D" id="1.10.10.2910">
    <property type="match status" value="1"/>
</dbReference>
<protein>
    <recommendedName>
        <fullName evidence="1">IrrE N-terminal-like domain-containing protein</fullName>
    </recommendedName>
</protein>
<proteinExistence type="predicted"/>
<accession>A0A1F8ATD4</accession>
<evidence type="ECO:0000259" key="1">
    <source>
        <dbReference type="Pfam" id="PF06114"/>
    </source>
</evidence>
<reference evidence="2 3" key="1">
    <citation type="journal article" date="2016" name="Nat. Commun.">
        <title>Thousands of microbial genomes shed light on interconnected biogeochemical processes in an aquifer system.</title>
        <authorList>
            <person name="Anantharaman K."/>
            <person name="Brown C.T."/>
            <person name="Hug L.A."/>
            <person name="Sharon I."/>
            <person name="Castelle C.J."/>
            <person name="Probst A.J."/>
            <person name="Thomas B.C."/>
            <person name="Singh A."/>
            <person name="Wilkins M.J."/>
            <person name="Karaoz U."/>
            <person name="Brodie E.L."/>
            <person name="Williams K.H."/>
            <person name="Hubbard S.S."/>
            <person name="Banfield J.F."/>
        </authorList>
    </citation>
    <scope>NUCLEOTIDE SEQUENCE [LARGE SCALE GENOMIC DNA]</scope>
</reference>
<gene>
    <name evidence="2" type="ORF">A3E44_00275</name>
</gene>
<organism evidence="2 3">
    <name type="scientific">Candidatus Woesebacteria bacterium RIFCSPHIGHO2_12_FULL_41_24</name>
    <dbReference type="NCBI Taxonomy" id="1802510"/>
    <lineage>
        <taxon>Bacteria</taxon>
        <taxon>Candidatus Woeseibacteriota</taxon>
    </lineage>
</organism>
<feature type="domain" description="IrrE N-terminal-like" evidence="1">
    <location>
        <begin position="70"/>
        <end position="130"/>
    </location>
</feature>
<name>A0A1F8ATD4_9BACT</name>
<dbReference type="EMBL" id="MGGW01000014">
    <property type="protein sequence ID" value="OGM54485.1"/>
    <property type="molecule type" value="Genomic_DNA"/>
</dbReference>
<dbReference type="Proteomes" id="UP000178603">
    <property type="component" value="Unassembled WGS sequence"/>
</dbReference>
<comment type="caution">
    <text evidence="2">The sequence shown here is derived from an EMBL/GenBank/DDBJ whole genome shotgun (WGS) entry which is preliminary data.</text>
</comment>
<dbReference type="AlphaFoldDB" id="A0A1F8ATD4"/>
<evidence type="ECO:0000313" key="2">
    <source>
        <dbReference type="EMBL" id="OGM54485.1"/>
    </source>
</evidence>
<sequence length="136" mass="15692">MKHKEENLAKILKDFNTRLVGDEETKKIICATLLVFPKEVIDFVVKNVWFVSAFDDAWSFTLDSEELCGRTIVFLSDDLLRQSKDRVTYSVAHEIAHIMLGHKNPYNAKLPQTTEKKFETGADEFAKYYLDLSKIS</sequence>
<dbReference type="Pfam" id="PF06114">
    <property type="entry name" value="Peptidase_M78"/>
    <property type="match status" value="1"/>
</dbReference>
<evidence type="ECO:0000313" key="3">
    <source>
        <dbReference type="Proteomes" id="UP000178603"/>
    </source>
</evidence>
<dbReference type="InterPro" id="IPR010359">
    <property type="entry name" value="IrrE_HExxH"/>
</dbReference>